<proteinExistence type="predicted"/>
<sequence>MSVAVVAGRVDEARQVATSLGLRHAVLLSPRNGAQACRGCIVDTVVLVGDVSLPDDALETLHCAMLGGRGGEVFRVTRASLPPPF</sequence>
<keyword evidence="2" id="KW-1185">Reference proteome</keyword>
<dbReference type="EMBL" id="MN234199">
    <property type="protein sequence ID" value="QFG11506.1"/>
    <property type="molecule type" value="Genomic_DNA"/>
</dbReference>
<organism evidence="1 2">
    <name type="scientific">Mycobacterium phage Ekdilam</name>
    <dbReference type="NCBI Taxonomy" id="2599862"/>
    <lineage>
        <taxon>Viruses</taxon>
        <taxon>Duplodnaviria</taxon>
        <taxon>Heunggongvirae</taxon>
        <taxon>Uroviricota</taxon>
        <taxon>Caudoviricetes</taxon>
        <taxon>Weiservirinae</taxon>
        <taxon>Amginevirus</taxon>
        <taxon>Amginevirus ekdilam</taxon>
    </lineage>
</organism>
<accession>A0A5J6TLH4</accession>
<gene>
    <name evidence="1" type="primary">82</name>
    <name evidence="1" type="ORF">PBI_EKDILAM_82</name>
</gene>
<protein>
    <submittedName>
        <fullName evidence="1">Uncharacterized protein</fullName>
    </submittedName>
</protein>
<dbReference type="KEGG" id="vg:60323582"/>
<dbReference type="RefSeq" id="YP_009952135.1">
    <property type="nucleotide sequence ID" value="NC_051608.1"/>
</dbReference>
<dbReference type="Proteomes" id="UP000326609">
    <property type="component" value="Segment"/>
</dbReference>
<dbReference type="GeneID" id="60323582"/>
<name>A0A5J6TLH4_9CAUD</name>
<reference evidence="1 2" key="1">
    <citation type="submission" date="2019-07" db="EMBL/GenBank/DDBJ databases">
        <authorList>
            <person name="Divens A.M."/>
            <person name="Garlena R.A."/>
            <person name="Russell D.A."/>
            <person name="Pope W.H."/>
            <person name="Jacobs-Sera D."/>
            <person name="Hatfull G.F."/>
        </authorList>
    </citation>
    <scope>NUCLEOTIDE SEQUENCE [LARGE SCALE GENOMIC DNA]</scope>
</reference>
<evidence type="ECO:0000313" key="1">
    <source>
        <dbReference type="EMBL" id="QFG11506.1"/>
    </source>
</evidence>
<evidence type="ECO:0000313" key="2">
    <source>
        <dbReference type="Proteomes" id="UP000326609"/>
    </source>
</evidence>